<comment type="caution">
    <text evidence="20">The sequence shown here is derived from an EMBL/GenBank/DDBJ whole genome shotgun (WGS) entry which is preliminary data.</text>
</comment>
<feature type="transmembrane region" description="Helical" evidence="19">
    <location>
        <begin position="80"/>
        <end position="99"/>
    </location>
</feature>
<dbReference type="GO" id="GO:0005886">
    <property type="term" value="C:plasma membrane"/>
    <property type="evidence" value="ECO:0007669"/>
    <property type="project" value="UniProtKB-SubCell"/>
</dbReference>
<evidence type="ECO:0000256" key="18">
    <source>
        <dbReference type="RuleBase" id="RU003938"/>
    </source>
</evidence>
<evidence type="ECO:0000256" key="6">
    <source>
        <dbReference type="ARBA" id="ARBA00012487"/>
    </source>
</evidence>
<comment type="pathway">
    <text evidence="4">Lipid metabolism.</text>
</comment>
<dbReference type="GO" id="GO:0016024">
    <property type="term" value="P:CDP-diacylglycerol biosynthetic process"/>
    <property type="evidence" value="ECO:0007669"/>
    <property type="project" value="TreeGrafter"/>
</dbReference>
<dbReference type="GO" id="GO:0004605">
    <property type="term" value="F:phosphatidate cytidylyltransferase activity"/>
    <property type="evidence" value="ECO:0007669"/>
    <property type="project" value="UniProtKB-EC"/>
</dbReference>
<dbReference type="EMBL" id="VBRC01000007">
    <property type="protein sequence ID" value="TLK26608.1"/>
    <property type="molecule type" value="Genomic_DNA"/>
</dbReference>
<keyword evidence="12 18" id="KW-0548">Nucleotidyltransferase</keyword>
<evidence type="ECO:0000256" key="16">
    <source>
        <dbReference type="ARBA" id="ARBA00023209"/>
    </source>
</evidence>
<evidence type="ECO:0000313" key="20">
    <source>
        <dbReference type="EMBL" id="TLK26608.1"/>
    </source>
</evidence>
<feature type="transmembrane region" description="Helical" evidence="19">
    <location>
        <begin position="136"/>
        <end position="154"/>
    </location>
</feature>
<keyword evidence="8" id="KW-1003">Cell membrane</keyword>
<gene>
    <name evidence="20" type="ORF">FCS05_11490</name>
</gene>
<keyword evidence="17" id="KW-1208">Phospholipid metabolism</keyword>
<evidence type="ECO:0000256" key="17">
    <source>
        <dbReference type="ARBA" id="ARBA00023264"/>
    </source>
</evidence>
<evidence type="ECO:0000313" key="21">
    <source>
        <dbReference type="Proteomes" id="UP000308000"/>
    </source>
</evidence>
<name>A0AAJ5JYD6_9DEIO</name>
<accession>A0AAJ5JYD6</accession>
<keyword evidence="10 18" id="KW-0808">Transferase</keyword>
<evidence type="ECO:0000256" key="5">
    <source>
        <dbReference type="ARBA" id="ARBA00010185"/>
    </source>
</evidence>
<evidence type="ECO:0000256" key="7">
    <source>
        <dbReference type="ARBA" id="ARBA00019373"/>
    </source>
</evidence>
<evidence type="ECO:0000256" key="1">
    <source>
        <dbReference type="ARBA" id="ARBA00001698"/>
    </source>
</evidence>
<keyword evidence="9" id="KW-0444">Lipid biosynthesis</keyword>
<comment type="pathway">
    <text evidence="3 18">Phospholipid metabolism; CDP-diacylglycerol biosynthesis; CDP-diacylglycerol from sn-glycerol 3-phosphate: step 3/3.</text>
</comment>
<reference evidence="20 21" key="1">
    <citation type="submission" date="2019-04" db="EMBL/GenBank/DDBJ databases">
        <title>Deinococcus metalilatus MA1002 mutant No.5.</title>
        <authorList>
            <person name="Park W."/>
            <person name="Park C."/>
        </authorList>
    </citation>
    <scope>NUCLEOTIDE SEQUENCE [LARGE SCALE GENOMIC DNA]</scope>
    <source>
        <strain evidence="20 21">MA1002-m5</strain>
    </source>
</reference>
<evidence type="ECO:0000256" key="14">
    <source>
        <dbReference type="ARBA" id="ARBA00023098"/>
    </source>
</evidence>
<dbReference type="InterPro" id="IPR000374">
    <property type="entry name" value="PC_trans"/>
</dbReference>
<keyword evidence="16" id="KW-0594">Phospholipid biosynthesis</keyword>
<evidence type="ECO:0000256" key="4">
    <source>
        <dbReference type="ARBA" id="ARBA00005189"/>
    </source>
</evidence>
<evidence type="ECO:0000256" key="15">
    <source>
        <dbReference type="ARBA" id="ARBA00023136"/>
    </source>
</evidence>
<dbReference type="PROSITE" id="PS01315">
    <property type="entry name" value="CDS"/>
    <property type="match status" value="1"/>
</dbReference>
<evidence type="ECO:0000256" key="2">
    <source>
        <dbReference type="ARBA" id="ARBA00004651"/>
    </source>
</evidence>
<keyword evidence="14" id="KW-0443">Lipid metabolism</keyword>
<evidence type="ECO:0000256" key="12">
    <source>
        <dbReference type="ARBA" id="ARBA00022695"/>
    </source>
</evidence>
<evidence type="ECO:0000256" key="10">
    <source>
        <dbReference type="ARBA" id="ARBA00022679"/>
    </source>
</evidence>
<organism evidence="20 21">
    <name type="scientific">Deinococcus metallilatus</name>
    <dbReference type="NCBI Taxonomy" id="1211322"/>
    <lineage>
        <taxon>Bacteria</taxon>
        <taxon>Thermotogati</taxon>
        <taxon>Deinococcota</taxon>
        <taxon>Deinococci</taxon>
        <taxon>Deinococcales</taxon>
        <taxon>Deinococcaceae</taxon>
        <taxon>Deinococcus</taxon>
    </lineage>
</organism>
<evidence type="ECO:0000256" key="3">
    <source>
        <dbReference type="ARBA" id="ARBA00005119"/>
    </source>
</evidence>
<keyword evidence="13 19" id="KW-1133">Transmembrane helix</keyword>
<evidence type="ECO:0000256" key="13">
    <source>
        <dbReference type="ARBA" id="ARBA00022989"/>
    </source>
</evidence>
<feature type="transmembrane region" description="Helical" evidence="19">
    <location>
        <begin position="111"/>
        <end position="129"/>
    </location>
</feature>
<feature type="transmembrane region" description="Helical" evidence="19">
    <location>
        <begin position="208"/>
        <end position="228"/>
    </location>
</feature>
<dbReference type="EC" id="2.7.7.41" evidence="6 18"/>
<evidence type="ECO:0000256" key="9">
    <source>
        <dbReference type="ARBA" id="ARBA00022516"/>
    </source>
</evidence>
<proteinExistence type="inferred from homology"/>
<dbReference type="Pfam" id="PF01148">
    <property type="entry name" value="CTP_transf_1"/>
    <property type="match status" value="1"/>
</dbReference>
<keyword evidence="15 19" id="KW-0472">Membrane</keyword>
<comment type="catalytic activity">
    <reaction evidence="1 18">
        <text>a 1,2-diacyl-sn-glycero-3-phosphate + CTP + H(+) = a CDP-1,2-diacyl-sn-glycerol + diphosphate</text>
        <dbReference type="Rhea" id="RHEA:16229"/>
        <dbReference type="ChEBI" id="CHEBI:15378"/>
        <dbReference type="ChEBI" id="CHEBI:33019"/>
        <dbReference type="ChEBI" id="CHEBI:37563"/>
        <dbReference type="ChEBI" id="CHEBI:58332"/>
        <dbReference type="ChEBI" id="CHEBI:58608"/>
        <dbReference type="EC" id="2.7.7.41"/>
    </reaction>
</comment>
<sequence>MEEGPLFSTSYRLQATSSPQESSVESLSTRVLTSVVGFTIISLIVWAGWIAMLPMLVFVSVMGLYEYIRMLDRNDIDVRRISLGVFGTALIVASLPMIPEVPWLGGSWREVVLTVALGYLLVMEVMRPGERPLERIVYSLFGLLYIPWLLGYFLMLRYTPDSGQGLLYFALPLLATFAADIGGYFGGHFFGRRKLAPEISPGKTVEGAIGGLAFSFLTVLIFSQLTHIGSPLEALLYSILVASASQLGDLAESLIKRALRTKDSGSSLPGHGGFLDRLDSLLFAVPATYLFLNISVFSR</sequence>
<protein>
    <recommendedName>
        <fullName evidence="7 18">Phosphatidate cytidylyltransferase</fullName>
        <ecNumber evidence="6 18">2.7.7.41</ecNumber>
    </recommendedName>
</protein>
<dbReference type="AlphaFoldDB" id="A0AAJ5JYD6"/>
<feature type="transmembrane region" description="Helical" evidence="19">
    <location>
        <begin position="166"/>
        <end position="187"/>
    </location>
</feature>
<evidence type="ECO:0000256" key="11">
    <source>
        <dbReference type="ARBA" id="ARBA00022692"/>
    </source>
</evidence>
<dbReference type="Proteomes" id="UP000308000">
    <property type="component" value="Unassembled WGS sequence"/>
</dbReference>
<evidence type="ECO:0000256" key="19">
    <source>
        <dbReference type="SAM" id="Phobius"/>
    </source>
</evidence>
<evidence type="ECO:0000256" key="8">
    <source>
        <dbReference type="ARBA" id="ARBA00022475"/>
    </source>
</evidence>
<comment type="similarity">
    <text evidence="5 18">Belongs to the CDS family.</text>
</comment>
<dbReference type="PANTHER" id="PTHR46382">
    <property type="entry name" value="PHOSPHATIDATE CYTIDYLYLTRANSFERASE"/>
    <property type="match status" value="1"/>
</dbReference>
<keyword evidence="11 18" id="KW-0812">Transmembrane</keyword>
<feature type="transmembrane region" description="Helical" evidence="19">
    <location>
        <begin position="35"/>
        <end position="68"/>
    </location>
</feature>
<comment type="subcellular location">
    <subcellularLocation>
        <location evidence="2">Cell membrane</location>
        <topology evidence="2">Multi-pass membrane protein</topology>
    </subcellularLocation>
</comment>
<dbReference type="PANTHER" id="PTHR46382:SF1">
    <property type="entry name" value="PHOSPHATIDATE CYTIDYLYLTRANSFERASE"/>
    <property type="match status" value="1"/>
</dbReference>